<dbReference type="EMBL" id="CAJNOC010001057">
    <property type="protein sequence ID" value="CAF0830778.1"/>
    <property type="molecule type" value="Genomic_DNA"/>
</dbReference>
<keyword evidence="13" id="KW-1185">Reference proteome</keyword>
<evidence type="ECO:0000256" key="4">
    <source>
        <dbReference type="ARBA" id="ARBA00022737"/>
    </source>
</evidence>
<evidence type="ECO:0000256" key="1">
    <source>
        <dbReference type="ARBA" id="ARBA00004611"/>
    </source>
</evidence>
<evidence type="ECO:0000256" key="6">
    <source>
        <dbReference type="ARBA" id="ARBA00023054"/>
    </source>
</evidence>
<proteinExistence type="inferred from homology"/>
<keyword evidence="6" id="KW-0175">Coiled coil</keyword>
<evidence type="ECO:0000256" key="7">
    <source>
        <dbReference type="ARBA" id="ARBA00023069"/>
    </source>
</evidence>
<comment type="similarity">
    <text evidence="10">Belongs to the DRC3 family.</text>
</comment>
<evidence type="ECO:0000256" key="10">
    <source>
        <dbReference type="ARBA" id="ARBA00038378"/>
    </source>
</evidence>
<dbReference type="InterPro" id="IPR050576">
    <property type="entry name" value="Cilia_flagella_integrity"/>
</dbReference>
<dbReference type="InterPro" id="IPR032675">
    <property type="entry name" value="LRR_dom_sf"/>
</dbReference>
<comment type="subcellular location">
    <subcellularLocation>
        <location evidence="1">Cytoplasm</location>
        <location evidence="1">Cytoskeleton</location>
        <location evidence="1">Flagellum axoneme</location>
    </subcellularLocation>
</comment>
<dbReference type="GO" id="GO:0005929">
    <property type="term" value="C:cilium"/>
    <property type="evidence" value="ECO:0007669"/>
    <property type="project" value="TreeGrafter"/>
</dbReference>
<reference evidence="12" key="1">
    <citation type="submission" date="2021-02" db="EMBL/GenBank/DDBJ databases">
        <authorList>
            <person name="Nowell W R."/>
        </authorList>
    </citation>
    <scope>NUCLEOTIDE SEQUENCE</scope>
    <source>
        <strain evidence="12">Ploen Becks lab</strain>
    </source>
</reference>
<evidence type="ECO:0000313" key="12">
    <source>
        <dbReference type="EMBL" id="CAF0830778.1"/>
    </source>
</evidence>
<evidence type="ECO:0000256" key="9">
    <source>
        <dbReference type="ARBA" id="ARBA00023273"/>
    </source>
</evidence>
<comment type="caution">
    <text evidence="12">The sequence shown here is derived from an EMBL/GenBank/DDBJ whole genome shotgun (WGS) entry which is preliminary data.</text>
</comment>
<evidence type="ECO:0000256" key="2">
    <source>
        <dbReference type="ARBA" id="ARBA00022490"/>
    </source>
</evidence>
<keyword evidence="5" id="KW-0282">Flagellum</keyword>
<evidence type="ECO:0000313" key="13">
    <source>
        <dbReference type="Proteomes" id="UP000663879"/>
    </source>
</evidence>
<keyword evidence="2" id="KW-0963">Cytoplasm</keyword>
<accession>A0A813V0U9</accession>
<keyword evidence="3" id="KW-0433">Leucine-rich repeat</keyword>
<dbReference type="Gene3D" id="3.80.10.10">
    <property type="entry name" value="Ribonuclease Inhibitor"/>
    <property type="match status" value="1"/>
</dbReference>
<dbReference type="SUPFAM" id="SSF52075">
    <property type="entry name" value="Outer arm dynein light chain 1"/>
    <property type="match status" value="1"/>
</dbReference>
<dbReference type="AlphaFoldDB" id="A0A813V0U9"/>
<dbReference type="SMART" id="SM00365">
    <property type="entry name" value="LRR_SD22"/>
    <property type="match status" value="4"/>
</dbReference>
<gene>
    <name evidence="12" type="ORF">OXX778_LOCUS7954</name>
</gene>
<sequence>MSRLYDTVEPSVIDDHILKLCIEEQGPQEEAGNIARRDGIQYEEVQTLRLDFKNILRIENLWQFESLTKLQLDNNVIEKIEGLENLKNLIWLDLSFNNIEKIEGLENLTKLRDLSLYNNQITILENMDTLENLEVFSIGNNQINDYDFVLYLRQFKELKTLGIKGNPICEKPEFAPFVLAHLTQIIYLDYRLVDQNLRAEGLKRFEIDIGQIVSNEEAEEKKRKEKQALEKENYLNKEAYVEGLNSDELFLSLYEEDSEGEKLNMIPGADELLAEYRDKFVAVCKEMYDFGKSQKDLRLNEVAEFWKCLNDAKNSNTEEASAAINVFLEFKKNITEELNNSTDQVIQEAKLNEYNDEVNKLWDKLMSLEVQVVDQLEEIIRDFERNLGDMVNNFVEQIQGMYSQLRDLENIQFERLQELCLATLEKVIKGEVPDEFPDDLRDLFIDKDTVVNALQTSHDLHSLRIDSREDDMISKIKNWSSTMIEQIHDEEEYKRNRKRVIEINRLIDYFRDEIDEPADLQD</sequence>
<evidence type="ECO:0000256" key="11">
    <source>
        <dbReference type="ARBA" id="ARBA00040950"/>
    </source>
</evidence>
<evidence type="ECO:0000256" key="3">
    <source>
        <dbReference type="ARBA" id="ARBA00022614"/>
    </source>
</evidence>
<protein>
    <recommendedName>
        <fullName evidence="11">Dynein regulatory complex subunit 3</fullName>
    </recommendedName>
</protein>
<keyword evidence="4" id="KW-0677">Repeat</keyword>
<dbReference type="PANTHER" id="PTHR45973:SF12">
    <property type="entry name" value="DYNEIN REGULATORY COMPLEX SUBUNIT 3"/>
    <property type="match status" value="1"/>
</dbReference>
<evidence type="ECO:0000256" key="8">
    <source>
        <dbReference type="ARBA" id="ARBA00023212"/>
    </source>
</evidence>
<organism evidence="12 13">
    <name type="scientific">Brachionus calyciflorus</name>
    <dbReference type="NCBI Taxonomy" id="104777"/>
    <lineage>
        <taxon>Eukaryota</taxon>
        <taxon>Metazoa</taxon>
        <taxon>Spiralia</taxon>
        <taxon>Gnathifera</taxon>
        <taxon>Rotifera</taxon>
        <taxon>Eurotatoria</taxon>
        <taxon>Monogononta</taxon>
        <taxon>Pseudotrocha</taxon>
        <taxon>Ploima</taxon>
        <taxon>Brachionidae</taxon>
        <taxon>Brachionus</taxon>
    </lineage>
</organism>
<keyword evidence="9" id="KW-0966">Cell projection</keyword>
<dbReference type="InterPro" id="IPR001611">
    <property type="entry name" value="Leu-rich_rpt"/>
</dbReference>
<dbReference type="OrthoDB" id="27917at2759"/>
<name>A0A813V0U9_9BILA</name>
<keyword evidence="7" id="KW-0969">Cilium</keyword>
<dbReference type="PROSITE" id="PS51450">
    <property type="entry name" value="LRR"/>
    <property type="match status" value="3"/>
</dbReference>
<evidence type="ECO:0000256" key="5">
    <source>
        <dbReference type="ARBA" id="ARBA00022846"/>
    </source>
</evidence>
<dbReference type="PANTHER" id="PTHR45973">
    <property type="entry name" value="PROTEIN PHOSPHATASE 1 REGULATORY SUBUNIT SDS22-RELATED"/>
    <property type="match status" value="1"/>
</dbReference>
<dbReference type="Proteomes" id="UP000663879">
    <property type="component" value="Unassembled WGS sequence"/>
</dbReference>
<dbReference type="Pfam" id="PF14580">
    <property type="entry name" value="LRR_9"/>
    <property type="match status" value="1"/>
</dbReference>
<keyword evidence="8" id="KW-0206">Cytoskeleton</keyword>